<dbReference type="CDD" id="cd02947">
    <property type="entry name" value="TRX_family"/>
    <property type="match status" value="1"/>
</dbReference>
<protein>
    <submittedName>
        <fullName evidence="2">Thioredoxin family protein</fullName>
    </submittedName>
</protein>
<name>A0A4Y9SWG7_9BURK</name>
<dbReference type="SUPFAM" id="SSF52833">
    <property type="entry name" value="Thioredoxin-like"/>
    <property type="match status" value="1"/>
</dbReference>
<comment type="caution">
    <text evidence="2">The sequence shown here is derived from an EMBL/GenBank/DDBJ whole genome shotgun (WGS) entry which is preliminary data.</text>
</comment>
<dbReference type="AlphaFoldDB" id="A0A4Y9SWG7"/>
<evidence type="ECO:0000313" key="2">
    <source>
        <dbReference type="EMBL" id="TFW31086.1"/>
    </source>
</evidence>
<reference evidence="2 3" key="1">
    <citation type="submission" date="2019-03" db="EMBL/GenBank/DDBJ databases">
        <title>Draft Genome Sequence of Duganella callidus sp. nov., a Novel Duganella Species Isolated from Cultivated Soil.</title>
        <authorList>
            <person name="Raths R."/>
            <person name="Peta V."/>
            <person name="Bucking H."/>
        </authorList>
    </citation>
    <scope>NUCLEOTIDE SEQUENCE [LARGE SCALE GENOMIC DNA]</scope>
    <source>
        <strain evidence="2 3">DN04</strain>
    </source>
</reference>
<dbReference type="OrthoDB" id="5733562at2"/>
<dbReference type="Gene3D" id="3.40.30.10">
    <property type="entry name" value="Glutaredoxin"/>
    <property type="match status" value="1"/>
</dbReference>
<dbReference type="PROSITE" id="PS51352">
    <property type="entry name" value="THIOREDOXIN_2"/>
    <property type="match status" value="1"/>
</dbReference>
<accession>A0A4Y9SWG7</accession>
<feature type="non-terminal residue" evidence="2">
    <location>
        <position position="128"/>
    </location>
</feature>
<dbReference type="RefSeq" id="WP_135199705.1">
    <property type="nucleotide sequence ID" value="NZ_SPVG01000012.1"/>
</dbReference>
<feature type="domain" description="Thioredoxin" evidence="1">
    <location>
        <begin position="1"/>
        <end position="115"/>
    </location>
</feature>
<dbReference type="Proteomes" id="UP000297729">
    <property type="component" value="Unassembled WGS sequence"/>
</dbReference>
<organism evidence="2 3">
    <name type="scientific">Duganella callida</name>
    <dbReference type="NCBI Taxonomy" id="2561932"/>
    <lineage>
        <taxon>Bacteria</taxon>
        <taxon>Pseudomonadati</taxon>
        <taxon>Pseudomonadota</taxon>
        <taxon>Betaproteobacteria</taxon>
        <taxon>Burkholderiales</taxon>
        <taxon>Oxalobacteraceae</taxon>
        <taxon>Telluria group</taxon>
        <taxon>Duganella</taxon>
    </lineage>
</organism>
<dbReference type="InterPro" id="IPR036249">
    <property type="entry name" value="Thioredoxin-like_sf"/>
</dbReference>
<gene>
    <name evidence="2" type="ORF">E4L98_01015</name>
</gene>
<proteinExistence type="predicted"/>
<sequence length="128" mass="13584">MTAIAWLSGSLDAALAQARAQQRPLFLYWGAVWCPPCNRVKAEIFAREEFVRGSAGVLCYHLDGDAPGAQALAARYRLRSYPTLVLYAPDGGEITRLPCELDGELFVAAFDTALAVHAAGSSAAAALA</sequence>
<dbReference type="Pfam" id="PF13899">
    <property type="entry name" value="Thioredoxin_7"/>
    <property type="match status" value="1"/>
</dbReference>
<keyword evidence="3" id="KW-1185">Reference proteome</keyword>
<evidence type="ECO:0000259" key="1">
    <source>
        <dbReference type="PROSITE" id="PS51352"/>
    </source>
</evidence>
<evidence type="ECO:0000313" key="3">
    <source>
        <dbReference type="Proteomes" id="UP000297729"/>
    </source>
</evidence>
<dbReference type="EMBL" id="SPVG01000012">
    <property type="protein sequence ID" value="TFW31086.1"/>
    <property type="molecule type" value="Genomic_DNA"/>
</dbReference>
<dbReference type="InterPro" id="IPR013766">
    <property type="entry name" value="Thioredoxin_domain"/>
</dbReference>